<proteinExistence type="predicted"/>
<accession>A0ABQ5F1C4</accession>
<comment type="caution">
    <text evidence="1">The sequence shown here is derived from an EMBL/GenBank/DDBJ whole genome shotgun (WGS) entry which is preliminary data.</text>
</comment>
<reference evidence="1" key="1">
    <citation type="journal article" date="2022" name="Int. J. Mol. Sci.">
        <title>Draft Genome of Tanacetum Coccineum: Genomic Comparison of Closely Related Tanacetum-Family Plants.</title>
        <authorList>
            <person name="Yamashiro T."/>
            <person name="Shiraishi A."/>
            <person name="Nakayama K."/>
            <person name="Satake H."/>
        </authorList>
    </citation>
    <scope>NUCLEOTIDE SEQUENCE</scope>
</reference>
<gene>
    <name evidence="1" type="ORF">Tco_0991656</name>
</gene>
<dbReference type="EMBL" id="BQNB010016859">
    <property type="protein sequence ID" value="GJT56602.1"/>
    <property type="molecule type" value="Genomic_DNA"/>
</dbReference>
<organism evidence="1 2">
    <name type="scientific">Tanacetum coccineum</name>
    <dbReference type="NCBI Taxonomy" id="301880"/>
    <lineage>
        <taxon>Eukaryota</taxon>
        <taxon>Viridiplantae</taxon>
        <taxon>Streptophyta</taxon>
        <taxon>Embryophyta</taxon>
        <taxon>Tracheophyta</taxon>
        <taxon>Spermatophyta</taxon>
        <taxon>Magnoliopsida</taxon>
        <taxon>eudicotyledons</taxon>
        <taxon>Gunneridae</taxon>
        <taxon>Pentapetalae</taxon>
        <taxon>asterids</taxon>
        <taxon>campanulids</taxon>
        <taxon>Asterales</taxon>
        <taxon>Asteraceae</taxon>
        <taxon>Asteroideae</taxon>
        <taxon>Anthemideae</taxon>
        <taxon>Anthemidinae</taxon>
        <taxon>Tanacetum</taxon>
    </lineage>
</organism>
<protein>
    <submittedName>
        <fullName evidence="1">Uncharacterized protein</fullName>
    </submittedName>
</protein>
<sequence length="203" mass="22484">MGDVDVMRHLSFDITAIDDHLEVGEVGCCDAVHFAGSCHEGLSHDETFGTEDLDLPTPFDLNIPAHVSTNKGINATSIGEDIHNDSNPQDCQYDVDSRENEGCKDDDDVKIDEEHEIHKDEVEFYLFGIKESDYQFTTIWVSSEVADNVFMEEGVYEMDTNSGGEGDGPSGRRSALNKLKKAFMQVKADGKNILSIMVKFLVA</sequence>
<reference evidence="1" key="2">
    <citation type="submission" date="2022-01" db="EMBL/GenBank/DDBJ databases">
        <authorList>
            <person name="Yamashiro T."/>
            <person name="Shiraishi A."/>
            <person name="Satake H."/>
            <person name="Nakayama K."/>
        </authorList>
    </citation>
    <scope>NUCLEOTIDE SEQUENCE</scope>
</reference>
<evidence type="ECO:0000313" key="2">
    <source>
        <dbReference type="Proteomes" id="UP001151760"/>
    </source>
</evidence>
<evidence type="ECO:0000313" key="1">
    <source>
        <dbReference type="EMBL" id="GJT56602.1"/>
    </source>
</evidence>
<keyword evidence="2" id="KW-1185">Reference proteome</keyword>
<name>A0ABQ5F1C4_9ASTR</name>
<dbReference type="Proteomes" id="UP001151760">
    <property type="component" value="Unassembled WGS sequence"/>
</dbReference>